<evidence type="ECO:0000256" key="2">
    <source>
        <dbReference type="ARBA" id="ARBA00023027"/>
    </source>
</evidence>
<dbReference type="Gene3D" id="2.40.30.10">
    <property type="entry name" value="Translation factors"/>
    <property type="match status" value="1"/>
</dbReference>
<comment type="caution">
    <text evidence="5">The sequence shown here is derived from an EMBL/GenBank/DDBJ whole genome shotgun (WGS) entry which is preliminary data.</text>
</comment>
<dbReference type="Proteomes" id="UP001345827">
    <property type="component" value="Unassembled WGS sequence"/>
</dbReference>
<dbReference type="InterPro" id="IPR017927">
    <property type="entry name" value="FAD-bd_FR_type"/>
</dbReference>
<dbReference type="Gene3D" id="3.40.50.80">
    <property type="entry name" value="Nucleotide-binding domain of ferredoxin-NADP reductase (FNR) module"/>
    <property type="match status" value="1"/>
</dbReference>
<evidence type="ECO:0000259" key="4">
    <source>
        <dbReference type="PROSITE" id="PS51384"/>
    </source>
</evidence>
<feature type="domain" description="FAD-binding FR-type" evidence="4">
    <location>
        <begin position="21"/>
        <end position="136"/>
    </location>
</feature>
<dbReference type="GO" id="GO:0005739">
    <property type="term" value="C:mitochondrion"/>
    <property type="evidence" value="ECO:0007669"/>
    <property type="project" value="TreeGrafter"/>
</dbReference>
<evidence type="ECO:0000313" key="5">
    <source>
        <dbReference type="EMBL" id="KAK5545939.1"/>
    </source>
</evidence>
<dbReference type="GO" id="GO:0016491">
    <property type="term" value="F:oxidoreductase activity"/>
    <property type="evidence" value="ECO:0007669"/>
    <property type="project" value="UniProtKB-KW"/>
</dbReference>
<dbReference type="AlphaFoldDB" id="A0AAV9QPK2"/>
<keyword evidence="2" id="KW-0520">NAD</keyword>
<evidence type="ECO:0000256" key="3">
    <source>
        <dbReference type="ARBA" id="ARBA00040516"/>
    </source>
</evidence>
<dbReference type="InterPro" id="IPR039261">
    <property type="entry name" value="FNR_nucleotide-bd"/>
</dbReference>
<dbReference type="Pfam" id="PF00175">
    <property type="entry name" value="NAD_binding_1"/>
    <property type="match status" value="1"/>
</dbReference>
<dbReference type="PROSITE" id="PS51384">
    <property type="entry name" value="FAD_FR"/>
    <property type="match status" value="1"/>
</dbReference>
<keyword evidence="1" id="KW-0560">Oxidoreductase</keyword>
<protein>
    <recommendedName>
        <fullName evidence="3">Oxidoreductase NAD-binding domain-containing protein 1</fullName>
    </recommendedName>
</protein>
<dbReference type="SUPFAM" id="SSF63380">
    <property type="entry name" value="Riboflavin synthase domain-like"/>
    <property type="match status" value="1"/>
</dbReference>
<sequence length="307" mass="34270">MATVKDSIPHIVRTAEDPRQKGVWSARLSRIDQVNSKIRLLRLSLPRDGPPLRHLPGQYIDLYIPNVDVVGGFTITSPPQAASAQRQSQDEDPHIELAIQASPSNPPAAYLWRPVSEILDSTVTFRVGGNFAFPPLALNREECANIDRAVFIAGGVGINPIMSMISAMDEVGTTNKLGGMAKTVRVLYTARRESPEEAILFEKRLDDIAEKWKGNEQVDYKYTFFETSGKPDVPGQEGERKTTTGNSTTRFIRIKHDDLFEALGPEESRSNTVVYVCGLPAMTDEFVELLKRAPGMDEKRVLCEKWW</sequence>
<accession>A0AAV9QPK2</accession>
<proteinExistence type="predicted"/>
<dbReference type="CDD" id="cd00322">
    <property type="entry name" value="FNR_like"/>
    <property type="match status" value="1"/>
</dbReference>
<gene>
    <name evidence="5" type="ORF">LTR25_000949</name>
</gene>
<dbReference type="PANTHER" id="PTHR46505">
    <property type="entry name" value="OXIDOREDUCTASE NAD-BINDING DOMAIN-CONTAINING PROTEIN 1"/>
    <property type="match status" value="1"/>
</dbReference>
<dbReference type="SUPFAM" id="SSF52343">
    <property type="entry name" value="Ferredoxin reductase-like, C-terminal NADP-linked domain"/>
    <property type="match status" value="1"/>
</dbReference>
<dbReference type="EMBL" id="JAXLQG010000001">
    <property type="protein sequence ID" value="KAK5545939.1"/>
    <property type="molecule type" value="Genomic_DNA"/>
</dbReference>
<dbReference type="InterPro" id="IPR017938">
    <property type="entry name" value="Riboflavin_synthase-like_b-brl"/>
</dbReference>
<evidence type="ECO:0000313" key="6">
    <source>
        <dbReference type="Proteomes" id="UP001345827"/>
    </source>
</evidence>
<name>A0AAV9QPK2_9PEZI</name>
<dbReference type="PANTHER" id="PTHR46505:SF1">
    <property type="entry name" value="OXIDOREDUCTASE NAD-BINDING DOMAIN-CONTAINING PROTEIN 1"/>
    <property type="match status" value="1"/>
</dbReference>
<dbReference type="InterPro" id="IPR052128">
    <property type="entry name" value="Oxidoreductase_NAD-binding"/>
</dbReference>
<dbReference type="InterPro" id="IPR001433">
    <property type="entry name" value="OxRdtase_FAD/NAD-bd"/>
</dbReference>
<organism evidence="5 6">
    <name type="scientific">Vermiconidia calcicola</name>
    <dbReference type="NCBI Taxonomy" id="1690605"/>
    <lineage>
        <taxon>Eukaryota</taxon>
        <taxon>Fungi</taxon>
        <taxon>Dikarya</taxon>
        <taxon>Ascomycota</taxon>
        <taxon>Pezizomycotina</taxon>
        <taxon>Dothideomycetes</taxon>
        <taxon>Dothideomycetidae</taxon>
        <taxon>Mycosphaerellales</taxon>
        <taxon>Extremaceae</taxon>
        <taxon>Vermiconidia</taxon>
    </lineage>
</organism>
<reference evidence="5 6" key="1">
    <citation type="submission" date="2023-06" db="EMBL/GenBank/DDBJ databases">
        <title>Black Yeasts Isolated from many extreme environments.</title>
        <authorList>
            <person name="Coleine C."/>
            <person name="Stajich J.E."/>
            <person name="Selbmann L."/>
        </authorList>
    </citation>
    <scope>NUCLEOTIDE SEQUENCE [LARGE SCALE GENOMIC DNA]</scope>
    <source>
        <strain evidence="5 6">CCFEE 5887</strain>
    </source>
</reference>
<evidence type="ECO:0000256" key="1">
    <source>
        <dbReference type="ARBA" id="ARBA00023002"/>
    </source>
</evidence>
<keyword evidence="6" id="KW-1185">Reference proteome</keyword>